<feature type="region of interest" description="Disordered" evidence="1">
    <location>
        <begin position="173"/>
        <end position="194"/>
    </location>
</feature>
<reference evidence="2 3" key="1">
    <citation type="submission" date="2024-01" db="EMBL/GenBank/DDBJ databases">
        <title>The genomes of 5 underutilized Papilionoideae crops provide insights into root nodulation and disease resistanc.</title>
        <authorList>
            <person name="Jiang F."/>
        </authorList>
    </citation>
    <scope>NUCLEOTIDE SEQUENCE [LARGE SCALE GENOMIC DNA]</scope>
    <source>
        <strain evidence="2">JINMINGXINNONG_FW02</strain>
        <tissue evidence="2">Leaves</tissue>
    </source>
</reference>
<evidence type="ECO:0000256" key="1">
    <source>
        <dbReference type="SAM" id="MobiDB-lite"/>
    </source>
</evidence>
<dbReference type="AlphaFoldDB" id="A0AAN9R4T4"/>
<feature type="region of interest" description="Disordered" evidence="1">
    <location>
        <begin position="91"/>
        <end position="119"/>
    </location>
</feature>
<dbReference type="EMBL" id="JAYMYR010000006">
    <property type="protein sequence ID" value="KAK7358009.1"/>
    <property type="molecule type" value="Genomic_DNA"/>
</dbReference>
<dbReference type="PANTHER" id="PTHR35767">
    <property type="entry name" value="HAPLESS PROTEIN"/>
    <property type="match status" value="1"/>
</dbReference>
<sequence>MTLSLPLKLQGISRGYFMELLSEARTGQNQNLPAVPQSLLQQTGFGAGVKPFSLRQYVLASRHRNFLQNWPFHEKHLKLCLKHGLKEKEALPPLPQTSLSEPDSPNLMHSSSDCNNNKKEEADSCKAEVPHFYGYHPQTVQNDCDYKVKEGNQHNCSNVSANLSQPAYTCTLPSSTHHAHKRTPPLPPSKTVKDKCRRHKGRCKKRSMVDILAVARHSTLEEIHRMNKFYYAETVIEGSQQTGGENSCTKGGSEDAYDDGVANIDMTAKGPLLLKFKLNGCNLNRYCRT</sequence>
<dbReference type="Proteomes" id="UP001374584">
    <property type="component" value="Unassembled WGS sequence"/>
</dbReference>
<dbReference type="PANTHER" id="PTHR35767:SF11">
    <property type="match status" value="1"/>
</dbReference>
<comment type="caution">
    <text evidence="2">The sequence shown here is derived from an EMBL/GenBank/DDBJ whole genome shotgun (WGS) entry which is preliminary data.</text>
</comment>
<name>A0AAN9R4T4_PHACN</name>
<organism evidence="2 3">
    <name type="scientific">Phaseolus coccineus</name>
    <name type="common">Scarlet runner bean</name>
    <name type="synonym">Phaseolus multiflorus</name>
    <dbReference type="NCBI Taxonomy" id="3886"/>
    <lineage>
        <taxon>Eukaryota</taxon>
        <taxon>Viridiplantae</taxon>
        <taxon>Streptophyta</taxon>
        <taxon>Embryophyta</taxon>
        <taxon>Tracheophyta</taxon>
        <taxon>Spermatophyta</taxon>
        <taxon>Magnoliopsida</taxon>
        <taxon>eudicotyledons</taxon>
        <taxon>Gunneridae</taxon>
        <taxon>Pentapetalae</taxon>
        <taxon>rosids</taxon>
        <taxon>fabids</taxon>
        <taxon>Fabales</taxon>
        <taxon>Fabaceae</taxon>
        <taxon>Papilionoideae</taxon>
        <taxon>50 kb inversion clade</taxon>
        <taxon>NPAAA clade</taxon>
        <taxon>indigoferoid/millettioid clade</taxon>
        <taxon>Phaseoleae</taxon>
        <taxon>Phaseolus</taxon>
    </lineage>
</organism>
<feature type="compositionally biased region" description="Polar residues" evidence="1">
    <location>
        <begin position="96"/>
        <end position="115"/>
    </location>
</feature>
<evidence type="ECO:0000313" key="3">
    <source>
        <dbReference type="Proteomes" id="UP001374584"/>
    </source>
</evidence>
<accession>A0AAN9R4T4</accession>
<evidence type="ECO:0000313" key="2">
    <source>
        <dbReference type="EMBL" id="KAK7358009.1"/>
    </source>
</evidence>
<proteinExistence type="predicted"/>
<keyword evidence="3" id="KW-1185">Reference proteome</keyword>
<gene>
    <name evidence="2" type="ORF">VNO80_17308</name>
</gene>
<protein>
    <submittedName>
        <fullName evidence="2">Uncharacterized protein</fullName>
    </submittedName>
</protein>